<proteinExistence type="predicted"/>
<keyword evidence="1" id="KW-1133">Transmembrane helix</keyword>
<organism evidence="2 3">
    <name type="scientific">Gossypium lobatum</name>
    <dbReference type="NCBI Taxonomy" id="34289"/>
    <lineage>
        <taxon>Eukaryota</taxon>
        <taxon>Viridiplantae</taxon>
        <taxon>Streptophyta</taxon>
        <taxon>Embryophyta</taxon>
        <taxon>Tracheophyta</taxon>
        <taxon>Spermatophyta</taxon>
        <taxon>Magnoliopsida</taxon>
        <taxon>eudicotyledons</taxon>
        <taxon>Gunneridae</taxon>
        <taxon>Pentapetalae</taxon>
        <taxon>rosids</taxon>
        <taxon>malvids</taxon>
        <taxon>Malvales</taxon>
        <taxon>Malvaceae</taxon>
        <taxon>Malvoideae</taxon>
        <taxon>Gossypium</taxon>
    </lineage>
</organism>
<evidence type="ECO:0000313" key="2">
    <source>
        <dbReference type="EMBL" id="MBA0571789.1"/>
    </source>
</evidence>
<keyword evidence="1" id="KW-0812">Transmembrane</keyword>
<reference evidence="2 3" key="1">
    <citation type="journal article" date="2019" name="Genome Biol. Evol.">
        <title>Insights into the evolution of the New World diploid cottons (Gossypium, subgenus Houzingenia) based on genome sequencing.</title>
        <authorList>
            <person name="Grover C.E."/>
            <person name="Arick M.A. 2nd"/>
            <person name="Thrash A."/>
            <person name="Conover J.L."/>
            <person name="Sanders W.S."/>
            <person name="Peterson D.G."/>
            <person name="Frelichowski J.E."/>
            <person name="Scheffler J.A."/>
            <person name="Scheffler B.E."/>
            <person name="Wendel J.F."/>
        </authorList>
    </citation>
    <scope>NUCLEOTIDE SEQUENCE [LARGE SCALE GENOMIC DNA]</scope>
    <source>
        <strain evidence="2">157</strain>
        <tissue evidence="2">Leaf</tissue>
    </source>
</reference>
<dbReference type="Proteomes" id="UP000593572">
    <property type="component" value="Unassembled WGS sequence"/>
</dbReference>
<keyword evidence="1" id="KW-0472">Membrane</keyword>
<dbReference type="EMBL" id="JABEZX010000012">
    <property type="protein sequence ID" value="MBA0571789.1"/>
    <property type="molecule type" value="Genomic_DNA"/>
</dbReference>
<protein>
    <submittedName>
        <fullName evidence="2">Uncharacterized protein</fullName>
    </submittedName>
</protein>
<accession>A0A7J8N4A9</accession>
<dbReference type="AlphaFoldDB" id="A0A7J8N4A9"/>
<keyword evidence="3" id="KW-1185">Reference proteome</keyword>
<gene>
    <name evidence="2" type="ORF">Golob_002163</name>
</gene>
<name>A0A7J8N4A9_9ROSI</name>
<feature type="transmembrane region" description="Helical" evidence="1">
    <location>
        <begin position="21"/>
        <end position="40"/>
    </location>
</feature>
<evidence type="ECO:0000313" key="3">
    <source>
        <dbReference type="Proteomes" id="UP000593572"/>
    </source>
</evidence>
<evidence type="ECO:0000256" key="1">
    <source>
        <dbReference type="SAM" id="Phobius"/>
    </source>
</evidence>
<comment type="caution">
    <text evidence="2">The sequence shown here is derived from an EMBL/GenBank/DDBJ whole genome shotgun (WGS) entry which is preliminary data.</text>
</comment>
<sequence length="162" mass="18327">MWVGISGDRLFYAEYLLVGDLYIGVSPLILGATSCMFIEFRSKEFCPFRLMIFSLQDMEETRDDAGPEEQGHSNATWWSSDFIEKFGSVSLGSHEESSSNRESPRTFEQDGLSSQTASQILWSSGVLSEPIPNGFYSVIPVRIWYFVINCTVLAAQLFLFFD</sequence>
<feature type="transmembrane region" description="Helical" evidence="1">
    <location>
        <begin position="143"/>
        <end position="161"/>
    </location>
</feature>